<reference evidence="2" key="1">
    <citation type="submission" date="2020-12" db="EMBL/GenBank/DDBJ databases">
        <title>Bacterial taxonomy.</title>
        <authorList>
            <person name="Pan X."/>
        </authorList>
    </citation>
    <scope>NUCLEOTIDE SEQUENCE</scope>
    <source>
        <strain evidence="2">B2012</strain>
    </source>
</reference>
<evidence type="ECO:0000256" key="1">
    <source>
        <dbReference type="SAM" id="MobiDB-lite"/>
    </source>
</evidence>
<feature type="compositionally biased region" description="Basic and acidic residues" evidence="1">
    <location>
        <begin position="29"/>
        <end position="53"/>
    </location>
</feature>
<keyword evidence="3" id="KW-1185">Reference proteome</keyword>
<evidence type="ECO:0000313" key="3">
    <source>
        <dbReference type="Proteomes" id="UP000609531"/>
    </source>
</evidence>
<protein>
    <submittedName>
        <fullName evidence="2">Uncharacterized protein</fullName>
    </submittedName>
</protein>
<feature type="compositionally biased region" description="Basic and acidic residues" evidence="1">
    <location>
        <begin position="77"/>
        <end position="86"/>
    </location>
</feature>
<dbReference type="AlphaFoldDB" id="A0A934MIE6"/>
<accession>A0A934MIE6</accession>
<gene>
    <name evidence="2" type="ORF">JCR33_15520</name>
</gene>
<name>A0A934MIE6_9HYPH</name>
<organism evidence="2 3">
    <name type="scientific">Acuticoccus mangrovi</name>
    <dbReference type="NCBI Taxonomy" id="2796142"/>
    <lineage>
        <taxon>Bacteria</taxon>
        <taxon>Pseudomonadati</taxon>
        <taxon>Pseudomonadota</taxon>
        <taxon>Alphaproteobacteria</taxon>
        <taxon>Hyphomicrobiales</taxon>
        <taxon>Amorphaceae</taxon>
        <taxon>Acuticoccus</taxon>
    </lineage>
</organism>
<proteinExistence type="predicted"/>
<evidence type="ECO:0000313" key="2">
    <source>
        <dbReference type="EMBL" id="MBJ3777116.1"/>
    </source>
</evidence>
<sequence length="111" mass="11525">MNRDIVKLTPAIGSAALRGPTDADAEPGVEERFECGGDRGVADDDGEDRRGEETDAGGRPPADEVDGGGVHAMAEPAQHRIDERARVPGPAVAPAEMKKVGVDPRPRSTGS</sequence>
<comment type="caution">
    <text evidence="2">The sequence shown here is derived from an EMBL/GenBank/DDBJ whole genome shotgun (WGS) entry which is preliminary data.</text>
</comment>
<feature type="region of interest" description="Disordered" evidence="1">
    <location>
        <begin position="16"/>
        <end position="111"/>
    </location>
</feature>
<feature type="compositionally biased region" description="Basic and acidic residues" evidence="1">
    <location>
        <begin position="96"/>
        <end position="111"/>
    </location>
</feature>
<dbReference type="EMBL" id="JAEKJA010000012">
    <property type="protein sequence ID" value="MBJ3777116.1"/>
    <property type="molecule type" value="Genomic_DNA"/>
</dbReference>
<dbReference type="Proteomes" id="UP000609531">
    <property type="component" value="Unassembled WGS sequence"/>
</dbReference>